<dbReference type="PATRIC" id="fig|1217675.3.peg.494"/>
<accession>N8WQL7</accession>
<proteinExistence type="predicted"/>
<organism evidence="1 2">
    <name type="scientific">Acinetobacter schindleri NIPH 900</name>
    <dbReference type="NCBI Taxonomy" id="1217675"/>
    <lineage>
        <taxon>Bacteria</taxon>
        <taxon>Pseudomonadati</taxon>
        <taxon>Pseudomonadota</taxon>
        <taxon>Gammaproteobacteria</taxon>
        <taxon>Moraxellales</taxon>
        <taxon>Moraxellaceae</taxon>
        <taxon>Acinetobacter</taxon>
    </lineage>
</organism>
<name>N8WQL7_9GAMM</name>
<keyword evidence="2" id="KW-1185">Reference proteome</keyword>
<dbReference type="Proteomes" id="UP000018438">
    <property type="component" value="Unassembled WGS sequence"/>
</dbReference>
<evidence type="ECO:0000313" key="2">
    <source>
        <dbReference type="Proteomes" id="UP000018438"/>
    </source>
</evidence>
<dbReference type="HOGENOM" id="CLU_1159124_0_0_6"/>
<dbReference type="AlphaFoldDB" id="N8WQL7"/>
<sequence>MISFDLIHLNEQVYQLQEITFNGAIKVSMVDVALNEKRITVFLNEVLNGIYDTLKMTVQERYLLLIKYLEGQGQTLIATDSAIDYSGYYSIAELSRTSETSYCAVYQLTGYDAEFLEKRCTSIAEWIACMMAIQMEYVDGRLPERPTIDEPESYEERFIARLELIKAMPLTEFNEVYEDYIALSHGLQNVVYTMVSDNGIVLRGTDDAPCRFRPSTALSGIFKDLET</sequence>
<comment type="caution">
    <text evidence="1">The sequence shown here is derived from an EMBL/GenBank/DDBJ whole genome shotgun (WGS) entry which is preliminary data.</text>
</comment>
<reference evidence="1 2" key="1">
    <citation type="submission" date="2013-02" db="EMBL/GenBank/DDBJ databases">
        <title>The Genome Sequence of Acinetobacter schindleri NIPH 900.</title>
        <authorList>
            <consortium name="The Broad Institute Genome Sequencing Platform"/>
            <consortium name="The Broad Institute Genome Sequencing Center for Infectious Disease"/>
            <person name="Cerqueira G."/>
            <person name="Feldgarden M."/>
            <person name="Courvalin P."/>
            <person name="Perichon B."/>
            <person name="Grillot-Courvalin C."/>
            <person name="Clermont D."/>
            <person name="Rocha E."/>
            <person name="Yoon E.-J."/>
            <person name="Nemec A."/>
            <person name="Walker B."/>
            <person name="Young S.K."/>
            <person name="Zeng Q."/>
            <person name="Gargeya S."/>
            <person name="Fitzgerald M."/>
            <person name="Haas B."/>
            <person name="Abouelleil A."/>
            <person name="Alvarado L."/>
            <person name="Arachchi H.M."/>
            <person name="Berlin A.M."/>
            <person name="Chapman S.B."/>
            <person name="Dewar J."/>
            <person name="Goldberg J."/>
            <person name="Griggs A."/>
            <person name="Gujja S."/>
            <person name="Hansen M."/>
            <person name="Howarth C."/>
            <person name="Imamovic A."/>
            <person name="Larimer J."/>
            <person name="McCowan C."/>
            <person name="Murphy C."/>
            <person name="Neiman D."/>
            <person name="Pearson M."/>
            <person name="Priest M."/>
            <person name="Roberts A."/>
            <person name="Saif S."/>
            <person name="Shea T."/>
            <person name="Sisk P."/>
            <person name="Sykes S."/>
            <person name="Wortman J."/>
            <person name="Nusbaum C."/>
            <person name="Birren B."/>
        </authorList>
    </citation>
    <scope>NUCLEOTIDE SEQUENCE [LARGE SCALE GENOMIC DNA]</scope>
    <source>
        <strain evidence="1 2">NIPH 900</strain>
    </source>
</reference>
<evidence type="ECO:0000313" key="1">
    <source>
        <dbReference type="EMBL" id="ENV14271.1"/>
    </source>
</evidence>
<protein>
    <submittedName>
        <fullName evidence="1">Uncharacterized protein</fullName>
    </submittedName>
</protein>
<gene>
    <name evidence="1" type="ORF">F965_00514</name>
</gene>
<dbReference type="EMBL" id="APPI01000010">
    <property type="protein sequence ID" value="ENV14271.1"/>
    <property type="molecule type" value="Genomic_DNA"/>
</dbReference>